<dbReference type="InterPro" id="IPR018254">
    <property type="entry name" value="Ribosomal_uL29_CS"/>
</dbReference>
<gene>
    <name evidence="5" type="primary">rpmC</name>
    <name evidence="6" type="ORF">SAMN05660706_11111</name>
</gene>
<dbReference type="Proteomes" id="UP000199584">
    <property type="component" value="Unassembled WGS sequence"/>
</dbReference>
<dbReference type="InterPro" id="IPR001854">
    <property type="entry name" value="Ribosomal_uL29"/>
</dbReference>
<dbReference type="PROSITE" id="PS00579">
    <property type="entry name" value="RIBOSOMAL_L29"/>
    <property type="match status" value="1"/>
</dbReference>
<dbReference type="RefSeq" id="WP_092482951.1">
    <property type="nucleotide sequence ID" value="NZ_FOYM01000011.1"/>
</dbReference>
<organism evidence="6 7">
    <name type="scientific">Desulfoscipio geothermicus DSM 3669</name>
    <dbReference type="NCBI Taxonomy" id="1121426"/>
    <lineage>
        <taxon>Bacteria</taxon>
        <taxon>Bacillati</taxon>
        <taxon>Bacillota</taxon>
        <taxon>Clostridia</taxon>
        <taxon>Eubacteriales</taxon>
        <taxon>Desulfallaceae</taxon>
        <taxon>Desulfoscipio</taxon>
    </lineage>
</organism>
<reference evidence="7" key="1">
    <citation type="submission" date="2016-10" db="EMBL/GenBank/DDBJ databases">
        <authorList>
            <person name="Varghese N."/>
            <person name="Submissions S."/>
        </authorList>
    </citation>
    <scope>NUCLEOTIDE SEQUENCE [LARGE SCALE GENOMIC DNA]</scope>
    <source>
        <strain evidence="7">DSM 3669</strain>
    </source>
</reference>
<dbReference type="EMBL" id="FOYM01000011">
    <property type="protein sequence ID" value="SFR04908.1"/>
    <property type="molecule type" value="Genomic_DNA"/>
</dbReference>
<dbReference type="STRING" id="39060.SAMN05660706_11111"/>
<evidence type="ECO:0000313" key="6">
    <source>
        <dbReference type="EMBL" id="SFR04908.1"/>
    </source>
</evidence>
<dbReference type="GO" id="GO:0003735">
    <property type="term" value="F:structural constituent of ribosome"/>
    <property type="evidence" value="ECO:0007669"/>
    <property type="project" value="InterPro"/>
</dbReference>
<dbReference type="GO" id="GO:0022625">
    <property type="term" value="C:cytosolic large ribosomal subunit"/>
    <property type="evidence" value="ECO:0007669"/>
    <property type="project" value="TreeGrafter"/>
</dbReference>
<dbReference type="Pfam" id="PF00831">
    <property type="entry name" value="Ribosomal_L29"/>
    <property type="match status" value="1"/>
</dbReference>
<sequence>MKANELRELTDAELQKKLHDTKDELFRLRFQLATGQLDNPMRIKEVRRNIARVKTVLREREIGINRA</sequence>
<dbReference type="AlphaFoldDB" id="A0A1I6DHN8"/>
<evidence type="ECO:0000256" key="2">
    <source>
        <dbReference type="ARBA" id="ARBA00022980"/>
    </source>
</evidence>
<dbReference type="NCBIfam" id="TIGR00012">
    <property type="entry name" value="L29"/>
    <property type="match status" value="1"/>
</dbReference>
<evidence type="ECO:0000313" key="7">
    <source>
        <dbReference type="Proteomes" id="UP000199584"/>
    </source>
</evidence>
<comment type="similarity">
    <text evidence="1 5">Belongs to the universal ribosomal protein uL29 family.</text>
</comment>
<protein>
    <recommendedName>
        <fullName evidence="4 5">Large ribosomal subunit protein uL29</fullName>
    </recommendedName>
</protein>
<evidence type="ECO:0000256" key="1">
    <source>
        <dbReference type="ARBA" id="ARBA00009254"/>
    </source>
</evidence>
<evidence type="ECO:0000256" key="4">
    <source>
        <dbReference type="ARBA" id="ARBA00035204"/>
    </source>
</evidence>
<keyword evidence="3 5" id="KW-0687">Ribonucleoprotein</keyword>
<dbReference type="PANTHER" id="PTHR10916">
    <property type="entry name" value="60S RIBOSOMAL PROTEIN L35/50S RIBOSOMAL PROTEIN L29"/>
    <property type="match status" value="1"/>
</dbReference>
<evidence type="ECO:0000256" key="5">
    <source>
        <dbReference type="HAMAP-Rule" id="MF_00374"/>
    </source>
</evidence>
<dbReference type="CDD" id="cd00427">
    <property type="entry name" value="Ribosomal_L29_HIP"/>
    <property type="match status" value="1"/>
</dbReference>
<dbReference type="Gene3D" id="1.10.287.310">
    <property type="match status" value="1"/>
</dbReference>
<dbReference type="InterPro" id="IPR036049">
    <property type="entry name" value="Ribosomal_uL29_sf"/>
</dbReference>
<accession>A0A1I6DHN8</accession>
<dbReference type="InterPro" id="IPR050063">
    <property type="entry name" value="Ribosomal_protein_uL29"/>
</dbReference>
<dbReference type="PANTHER" id="PTHR10916:SF0">
    <property type="entry name" value="LARGE RIBOSOMAL SUBUNIT PROTEIN UL29C"/>
    <property type="match status" value="1"/>
</dbReference>
<evidence type="ECO:0000256" key="3">
    <source>
        <dbReference type="ARBA" id="ARBA00023274"/>
    </source>
</evidence>
<dbReference type="FunFam" id="1.10.287.310:FF:000001">
    <property type="entry name" value="50S ribosomal protein L29"/>
    <property type="match status" value="1"/>
</dbReference>
<name>A0A1I6DHN8_9FIRM</name>
<dbReference type="SUPFAM" id="SSF46561">
    <property type="entry name" value="Ribosomal protein L29 (L29p)"/>
    <property type="match status" value="1"/>
</dbReference>
<keyword evidence="7" id="KW-1185">Reference proteome</keyword>
<dbReference type="OrthoDB" id="9815192at2"/>
<dbReference type="GO" id="GO:0006412">
    <property type="term" value="P:translation"/>
    <property type="evidence" value="ECO:0007669"/>
    <property type="project" value="UniProtKB-UniRule"/>
</dbReference>
<dbReference type="HAMAP" id="MF_00374">
    <property type="entry name" value="Ribosomal_uL29"/>
    <property type="match status" value="1"/>
</dbReference>
<proteinExistence type="inferred from homology"/>
<keyword evidence="2 5" id="KW-0689">Ribosomal protein</keyword>